<evidence type="ECO:0000256" key="4">
    <source>
        <dbReference type="ARBA" id="ARBA00022676"/>
    </source>
</evidence>
<keyword evidence="7" id="KW-0735">Signal-anchor</keyword>
<dbReference type="PANTHER" id="PTHR11929">
    <property type="entry name" value="ALPHA- 1,3 -FUCOSYLTRANSFERASE"/>
    <property type="match status" value="1"/>
</dbReference>
<dbReference type="Pfam" id="PF00852">
    <property type="entry name" value="Glyco_transf_10"/>
    <property type="match status" value="1"/>
</dbReference>
<evidence type="ECO:0000256" key="2">
    <source>
        <dbReference type="ARBA" id="ARBA00004922"/>
    </source>
</evidence>
<feature type="domain" description="Fucosyltransferase C-terminal" evidence="13">
    <location>
        <begin position="143"/>
        <end position="313"/>
    </location>
</feature>
<dbReference type="InterPro" id="IPR038577">
    <property type="entry name" value="GT10-like_C_sf"/>
</dbReference>
<proteinExistence type="inferred from homology"/>
<keyword evidence="10" id="KW-0325">Glycoprotein</keyword>
<keyword evidence="8" id="KW-1133">Transmembrane helix</keyword>
<comment type="catalytic activity">
    <reaction evidence="11">
        <text>an N-acetyl-alpha-neuraminyl-(2-&gt;3)-beta-D-galactosyl-(1-&gt;4)-N-acetyl-beta-D-glucosaminyl derivative + GDP-beta-L-fucose = an alpha-Neu5Ac-(2-&gt;3)-beta-D-Gal-(1-&gt;4)-[alpha-L-Fuc-(1-&gt;3)]-beta-D-GlcNAc derivative + GDP + H(+)</text>
        <dbReference type="Rhea" id="RHEA:56076"/>
        <dbReference type="ChEBI" id="CHEBI:15378"/>
        <dbReference type="ChEBI" id="CHEBI:57273"/>
        <dbReference type="ChEBI" id="CHEBI:58189"/>
        <dbReference type="ChEBI" id="CHEBI:136545"/>
        <dbReference type="ChEBI" id="CHEBI:139509"/>
    </reaction>
    <physiologicalReaction direction="left-to-right" evidence="11">
        <dbReference type="Rhea" id="RHEA:56077"/>
    </physiologicalReaction>
</comment>
<keyword evidence="4 12" id="KW-0328">Glycosyltransferase</keyword>
<evidence type="ECO:0000256" key="12">
    <source>
        <dbReference type="RuleBase" id="RU003832"/>
    </source>
</evidence>
<comment type="pathway">
    <text evidence="2">Protein modification; protein glycosylation.</text>
</comment>
<dbReference type="AlphaFoldDB" id="A0A8X7XL14"/>
<keyword evidence="5 12" id="KW-0808">Transferase</keyword>
<gene>
    <name evidence="15" type="primary">Fut7_1</name>
    <name evidence="15" type="ORF">GTO96_0023015</name>
</gene>
<protein>
    <recommendedName>
        <fullName evidence="12">Fucosyltransferase</fullName>
        <ecNumber evidence="12">2.4.1.-</ecNumber>
    </recommendedName>
</protein>
<evidence type="ECO:0000259" key="13">
    <source>
        <dbReference type="Pfam" id="PF00852"/>
    </source>
</evidence>
<dbReference type="InterPro" id="IPR001503">
    <property type="entry name" value="Glyco_trans_10"/>
</dbReference>
<evidence type="ECO:0000313" key="16">
    <source>
        <dbReference type="Proteomes" id="UP000886611"/>
    </source>
</evidence>
<name>A0A8X7XL14_POLSE</name>
<evidence type="ECO:0000313" key="15">
    <source>
        <dbReference type="EMBL" id="KAG2469957.1"/>
    </source>
</evidence>
<accession>A0A8X7XL14</accession>
<keyword evidence="6 12" id="KW-0812">Transmembrane</keyword>
<evidence type="ECO:0000256" key="7">
    <source>
        <dbReference type="ARBA" id="ARBA00022968"/>
    </source>
</evidence>
<dbReference type="Pfam" id="PF17039">
    <property type="entry name" value="Glyco_tran_10_N"/>
    <property type="match status" value="1"/>
</dbReference>
<comment type="similarity">
    <text evidence="3 12">Belongs to the glycosyltransferase 10 family.</text>
</comment>
<feature type="non-terminal residue" evidence="15">
    <location>
        <position position="1"/>
    </location>
</feature>
<evidence type="ECO:0000256" key="5">
    <source>
        <dbReference type="ARBA" id="ARBA00022679"/>
    </source>
</evidence>
<organism evidence="15 16">
    <name type="scientific">Polypterus senegalus</name>
    <name type="common">Senegal bichir</name>
    <dbReference type="NCBI Taxonomy" id="55291"/>
    <lineage>
        <taxon>Eukaryota</taxon>
        <taxon>Metazoa</taxon>
        <taxon>Chordata</taxon>
        <taxon>Craniata</taxon>
        <taxon>Vertebrata</taxon>
        <taxon>Euteleostomi</taxon>
        <taxon>Actinopterygii</taxon>
        <taxon>Polypteriformes</taxon>
        <taxon>Polypteridae</taxon>
        <taxon>Polypterus</taxon>
    </lineage>
</organism>
<feature type="domain" description="Fucosyltransferase N-terminal" evidence="14">
    <location>
        <begin position="17"/>
        <end position="125"/>
    </location>
</feature>
<evidence type="ECO:0000256" key="8">
    <source>
        <dbReference type="ARBA" id="ARBA00022989"/>
    </source>
</evidence>
<dbReference type="GO" id="GO:0046920">
    <property type="term" value="F:alpha-(1-&gt;3)-fucosyltransferase activity"/>
    <property type="evidence" value="ECO:0007669"/>
    <property type="project" value="TreeGrafter"/>
</dbReference>
<dbReference type="InterPro" id="IPR055270">
    <property type="entry name" value="Glyco_tran_10_C"/>
</dbReference>
<evidence type="ECO:0000256" key="3">
    <source>
        <dbReference type="ARBA" id="ARBA00008919"/>
    </source>
</evidence>
<evidence type="ECO:0000256" key="10">
    <source>
        <dbReference type="ARBA" id="ARBA00023180"/>
    </source>
</evidence>
<dbReference type="EC" id="2.4.1.-" evidence="12"/>
<reference evidence="15 16" key="1">
    <citation type="journal article" date="2021" name="Cell">
        <title>Tracing the genetic footprints of vertebrate landing in non-teleost ray-finned fishes.</title>
        <authorList>
            <person name="Bi X."/>
            <person name="Wang K."/>
            <person name="Yang L."/>
            <person name="Pan H."/>
            <person name="Jiang H."/>
            <person name="Wei Q."/>
            <person name="Fang M."/>
            <person name="Yu H."/>
            <person name="Zhu C."/>
            <person name="Cai Y."/>
            <person name="He Y."/>
            <person name="Gan X."/>
            <person name="Zeng H."/>
            <person name="Yu D."/>
            <person name="Zhu Y."/>
            <person name="Jiang H."/>
            <person name="Qiu Q."/>
            <person name="Yang H."/>
            <person name="Zhang Y.E."/>
            <person name="Wang W."/>
            <person name="Zhu M."/>
            <person name="He S."/>
            <person name="Zhang G."/>
        </authorList>
    </citation>
    <scope>NUCLEOTIDE SEQUENCE [LARGE SCALE GENOMIC DNA]</scope>
    <source>
        <strain evidence="15">Bchr_013</strain>
    </source>
</reference>
<dbReference type="Proteomes" id="UP000886611">
    <property type="component" value="Unassembled WGS sequence"/>
</dbReference>
<evidence type="ECO:0000256" key="6">
    <source>
        <dbReference type="ARBA" id="ARBA00022692"/>
    </source>
</evidence>
<dbReference type="GO" id="GO:0032580">
    <property type="term" value="C:Golgi cisterna membrane"/>
    <property type="evidence" value="ECO:0007669"/>
    <property type="project" value="UniProtKB-SubCell"/>
</dbReference>
<dbReference type="SUPFAM" id="SSF53756">
    <property type="entry name" value="UDP-Glycosyltransferase/glycogen phosphorylase"/>
    <property type="match status" value="1"/>
</dbReference>
<comment type="caution">
    <text evidence="15">The sequence shown here is derived from an EMBL/GenBank/DDBJ whole genome shotgun (WGS) entry which is preliminary data.</text>
</comment>
<dbReference type="EMBL" id="JAATIS010000147">
    <property type="protein sequence ID" value="KAG2469957.1"/>
    <property type="molecule type" value="Genomic_DNA"/>
</dbReference>
<keyword evidence="16" id="KW-1185">Reference proteome</keyword>
<dbReference type="InterPro" id="IPR031481">
    <property type="entry name" value="Glyco_tran_10_N"/>
</dbReference>
<evidence type="ECO:0000259" key="14">
    <source>
        <dbReference type="Pfam" id="PF17039"/>
    </source>
</evidence>
<keyword evidence="12" id="KW-0333">Golgi apparatus</keyword>
<keyword evidence="9" id="KW-0472">Membrane</keyword>
<feature type="non-terminal residue" evidence="15">
    <location>
        <position position="316"/>
    </location>
</feature>
<evidence type="ECO:0000256" key="11">
    <source>
        <dbReference type="ARBA" id="ARBA00036481"/>
    </source>
</evidence>
<comment type="subcellular location">
    <subcellularLocation>
        <location evidence="12">Golgi apparatus</location>
        <location evidence="12">Golgi stack membrane</location>
        <topology evidence="12">Single-pass type II membrane protein</topology>
    </subcellularLocation>
    <subcellularLocation>
        <location evidence="1">Membrane</location>
        <topology evidence="1">Single-pass membrane protein</topology>
    </subcellularLocation>
</comment>
<dbReference type="PANTHER" id="PTHR11929:SF12">
    <property type="entry name" value="ALPHA-(1,3)-FUCOSYLTRANSFERASE 7"/>
    <property type="match status" value="1"/>
</dbReference>
<evidence type="ECO:0000256" key="9">
    <source>
        <dbReference type="ARBA" id="ARBA00023136"/>
    </source>
</evidence>
<evidence type="ECO:0000256" key="1">
    <source>
        <dbReference type="ARBA" id="ARBA00004167"/>
    </source>
</evidence>
<sequence>MQFLISRNYSTIPTAHTIKILIWKWPYNRTPNITDNVCAELYSIHGCHLTTNRSAFNQADVVVFHHVDIYPSVTLLPIEKRPNQQTWVWMSMESPSLNKKIEKLNGIFNWTMSYRRDSDICTPYGKLIPNTDQRYTIPKKGSCLAAWVVSNYKEHHKRTSIVKSLQNYMTIDIYGKANGKPLSPESLPTTISKYPFYLAFENAIHQDYITEKLWRNSFMAGSVPVVLGPPRSNYEEFVPPGSFIHVEDFSSTKELAEYLKKVAKNETLYKQYFEWKKHFKVQLISDWRMRFCQICKNYHTLPLKKVYHNFDEWMYG</sequence>
<dbReference type="FunFam" id="3.40.50.11660:FF:000001">
    <property type="entry name" value="alpha-(1,3)-fucosyltransferase 9"/>
    <property type="match status" value="1"/>
</dbReference>
<dbReference type="Gene3D" id="3.40.50.11660">
    <property type="entry name" value="Glycosyl transferase family 10, C-terminal domain"/>
    <property type="match status" value="1"/>
</dbReference>